<name>A0A1I1KHA5_9ACTN</name>
<proteinExistence type="predicted"/>
<gene>
    <name evidence="2" type="ORF">SAMN05421773_104217</name>
</gene>
<feature type="region of interest" description="Disordered" evidence="1">
    <location>
        <begin position="195"/>
        <end position="251"/>
    </location>
</feature>
<dbReference type="OrthoDB" id="4305403at2"/>
<organism evidence="2 3">
    <name type="scientific">Streptomyces aidingensis</name>
    <dbReference type="NCBI Taxonomy" id="910347"/>
    <lineage>
        <taxon>Bacteria</taxon>
        <taxon>Bacillati</taxon>
        <taxon>Actinomycetota</taxon>
        <taxon>Actinomycetes</taxon>
        <taxon>Kitasatosporales</taxon>
        <taxon>Streptomycetaceae</taxon>
        <taxon>Streptomyces</taxon>
    </lineage>
</organism>
<dbReference type="EMBL" id="FOLM01000004">
    <property type="protein sequence ID" value="SFC59652.1"/>
    <property type="molecule type" value="Genomic_DNA"/>
</dbReference>
<accession>A0A1I1KHA5</accession>
<evidence type="ECO:0000256" key="1">
    <source>
        <dbReference type="SAM" id="MobiDB-lite"/>
    </source>
</evidence>
<dbReference type="STRING" id="910347.SAMN05421773_104217"/>
<dbReference type="Proteomes" id="UP000199207">
    <property type="component" value="Unassembled WGS sequence"/>
</dbReference>
<feature type="compositionally biased region" description="Pro residues" evidence="1">
    <location>
        <begin position="240"/>
        <end position="251"/>
    </location>
</feature>
<feature type="compositionally biased region" description="Low complexity" evidence="1">
    <location>
        <begin position="203"/>
        <end position="222"/>
    </location>
</feature>
<keyword evidence="3" id="KW-1185">Reference proteome</keyword>
<evidence type="ECO:0000313" key="3">
    <source>
        <dbReference type="Proteomes" id="UP000199207"/>
    </source>
</evidence>
<dbReference type="AlphaFoldDB" id="A0A1I1KHA5"/>
<reference evidence="2 3" key="1">
    <citation type="submission" date="2016-10" db="EMBL/GenBank/DDBJ databases">
        <authorList>
            <person name="de Groot N.N."/>
        </authorList>
    </citation>
    <scope>NUCLEOTIDE SEQUENCE [LARGE SCALE GENOMIC DNA]</scope>
    <source>
        <strain evidence="2 3">CGMCC 4.5739</strain>
    </source>
</reference>
<protein>
    <submittedName>
        <fullName evidence="2">Uncharacterized protein</fullName>
    </submittedName>
</protein>
<dbReference type="RefSeq" id="WP_093838485.1">
    <property type="nucleotide sequence ID" value="NZ_FOLM01000004.1"/>
</dbReference>
<evidence type="ECO:0000313" key="2">
    <source>
        <dbReference type="EMBL" id="SFC59652.1"/>
    </source>
</evidence>
<sequence>MTSSLDIRIDREPSTDQVTARGGDALASAVLQRAGGFIAVVRLNETWHRLPKGVTDPAEQADRASRSAAALTAIGYRVTLGASLGGDRPIIPTANPVPLGDRVGELAYCISTASHTSEVAALLTEFTSPVDGILDNTISALQATADWWACLDNEPAAPRYAERLGYIAERIDGYVYEIGMLRDVLADAHVAHPTRRPVAEQTAPAEQLSARAAAARTGSPRAVTSPRDAEPATSETPRPTTTPRPAGPPRR</sequence>